<name>A0AAD1RXZ8_PELCU</name>
<proteinExistence type="predicted"/>
<gene>
    <name evidence="1" type="ORF">PECUL_23A055336</name>
</gene>
<protein>
    <submittedName>
        <fullName evidence="1">Uncharacterized protein</fullName>
    </submittedName>
</protein>
<evidence type="ECO:0000313" key="1">
    <source>
        <dbReference type="EMBL" id="CAH2283490.1"/>
    </source>
</evidence>
<accession>A0AAD1RXZ8</accession>
<dbReference type="EMBL" id="OW240915">
    <property type="protein sequence ID" value="CAH2283490.1"/>
    <property type="molecule type" value="Genomic_DNA"/>
</dbReference>
<dbReference type="AlphaFoldDB" id="A0AAD1RXZ8"/>
<dbReference type="Proteomes" id="UP001295444">
    <property type="component" value="Chromosome 04"/>
</dbReference>
<keyword evidence="2" id="KW-1185">Reference proteome</keyword>
<evidence type="ECO:0000313" key="2">
    <source>
        <dbReference type="Proteomes" id="UP001295444"/>
    </source>
</evidence>
<organism evidence="1 2">
    <name type="scientific">Pelobates cultripes</name>
    <name type="common">Western spadefoot toad</name>
    <dbReference type="NCBI Taxonomy" id="61616"/>
    <lineage>
        <taxon>Eukaryota</taxon>
        <taxon>Metazoa</taxon>
        <taxon>Chordata</taxon>
        <taxon>Craniata</taxon>
        <taxon>Vertebrata</taxon>
        <taxon>Euteleostomi</taxon>
        <taxon>Amphibia</taxon>
        <taxon>Batrachia</taxon>
        <taxon>Anura</taxon>
        <taxon>Pelobatoidea</taxon>
        <taxon>Pelobatidae</taxon>
        <taxon>Pelobates</taxon>
    </lineage>
</organism>
<sequence>MSEPDLLRLLQENQVSHGLRALEALMSGVMAVPGTGPEAAVSVDGAGSGGPGFRHAYRQVWFDTVRREVGGVGRTEVPELRWRRPQLWKEVGGEGPGRSEWRGPKMAARKMAPASPEDRAVRALLFRLHRK</sequence>
<reference evidence="1" key="1">
    <citation type="submission" date="2022-03" db="EMBL/GenBank/DDBJ databases">
        <authorList>
            <person name="Alioto T."/>
            <person name="Alioto T."/>
            <person name="Gomez Garrido J."/>
        </authorList>
    </citation>
    <scope>NUCLEOTIDE SEQUENCE</scope>
</reference>